<protein>
    <submittedName>
        <fullName evidence="3">LysM repeat protein</fullName>
    </submittedName>
</protein>
<name>A0ABT9W3P7_9BACI</name>
<evidence type="ECO:0000313" key="3">
    <source>
        <dbReference type="EMBL" id="MDQ0167878.1"/>
    </source>
</evidence>
<sequence length="96" mass="10829">MSMLKLLKDYSYVIVFVIILFIVFYTMTSVLATAGDAEESSVIIEHGDTLWKIATEHHKSMGLSVQEYVRLIQKLNGLDSVVIYPGQELAIMIGYK</sequence>
<keyword evidence="1" id="KW-0812">Transmembrane</keyword>
<dbReference type="InterPro" id="IPR036779">
    <property type="entry name" value="LysM_dom_sf"/>
</dbReference>
<keyword evidence="1" id="KW-1133">Transmembrane helix</keyword>
<evidence type="ECO:0000313" key="4">
    <source>
        <dbReference type="Proteomes" id="UP001235840"/>
    </source>
</evidence>
<dbReference type="Pfam" id="PF01476">
    <property type="entry name" value="LysM"/>
    <property type="match status" value="1"/>
</dbReference>
<dbReference type="InterPro" id="IPR018392">
    <property type="entry name" value="LysM"/>
</dbReference>
<organism evidence="3 4">
    <name type="scientific">Caldalkalibacillus horti</name>
    <dbReference type="NCBI Taxonomy" id="77523"/>
    <lineage>
        <taxon>Bacteria</taxon>
        <taxon>Bacillati</taxon>
        <taxon>Bacillota</taxon>
        <taxon>Bacilli</taxon>
        <taxon>Bacillales</taxon>
        <taxon>Bacillaceae</taxon>
        <taxon>Caldalkalibacillus</taxon>
    </lineage>
</organism>
<accession>A0ABT9W3P7</accession>
<proteinExistence type="predicted"/>
<dbReference type="SMART" id="SM00257">
    <property type="entry name" value="LysM"/>
    <property type="match status" value="1"/>
</dbReference>
<dbReference type="EMBL" id="JAUSTY010000021">
    <property type="protein sequence ID" value="MDQ0167878.1"/>
    <property type="molecule type" value="Genomic_DNA"/>
</dbReference>
<feature type="domain" description="LysM" evidence="2">
    <location>
        <begin position="40"/>
        <end position="91"/>
    </location>
</feature>
<keyword evidence="4" id="KW-1185">Reference proteome</keyword>
<dbReference type="Gene3D" id="3.10.350.10">
    <property type="entry name" value="LysM domain"/>
    <property type="match status" value="1"/>
</dbReference>
<evidence type="ECO:0000256" key="1">
    <source>
        <dbReference type="SAM" id="Phobius"/>
    </source>
</evidence>
<feature type="transmembrane region" description="Helical" evidence="1">
    <location>
        <begin position="12"/>
        <end position="32"/>
    </location>
</feature>
<dbReference type="Proteomes" id="UP001235840">
    <property type="component" value="Unassembled WGS sequence"/>
</dbReference>
<dbReference type="PROSITE" id="PS51782">
    <property type="entry name" value="LYSM"/>
    <property type="match status" value="1"/>
</dbReference>
<gene>
    <name evidence="3" type="ORF">J2S11_003808</name>
</gene>
<dbReference type="SUPFAM" id="SSF54106">
    <property type="entry name" value="LysM domain"/>
    <property type="match status" value="1"/>
</dbReference>
<dbReference type="RefSeq" id="WP_307397157.1">
    <property type="nucleotide sequence ID" value="NZ_BAAADK010000013.1"/>
</dbReference>
<evidence type="ECO:0000259" key="2">
    <source>
        <dbReference type="PROSITE" id="PS51782"/>
    </source>
</evidence>
<reference evidence="3 4" key="1">
    <citation type="submission" date="2023-07" db="EMBL/GenBank/DDBJ databases">
        <title>Genomic Encyclopedia of Type Strains, Phase IV (KMG-IV): sequencing the most valuable type-strain genomes for metagenomic binning, comparative biology and taxonomic classification.</title>
        <authorList>
            <person name="Goeker M."/>
        </authorList>
    </citation>
    <scope>NUCLEOTIDE SEQUENCE [LARGE SCALE GENOMIC DNA]</scope>
    <source>
        <strain evidence="3 4">DSM 12751</strain>
    </source>
</reference>
<dbReference type="CDD" id="cd00118">
    <property type="entry name" value="LysM"/>
    <property type="match status" value="1"/>
</dbReference>
<keyword evidence="1" id="KW-0472">Membrane</keyword>
<comment type="caution">
    <text evidence="3">The sequence shown here is derived from an EMBL/GenBank/DDBJ whole genome shotgun (WGS) entry which is preliminary data.</text>
</comment>